<reference evidence="1 2" key="1">
    <citation type="submission" date="2024-06" db="EMBL/GenBank/DDBJ databases">
        <title>The Natural Products Discovery Center: Release of the First 8490 Sequenced Strains for Exploring Actinobacteria Biosynthetic Diversity.</title>
        <authorList>
            <person name="Kalkreuter E."/>
            <person name="Kautsar S.A."/>
            <person name="Yang D."/>
            <person name="Bader C.D."/>
            <person name="Teijaro C.N."/>
            <person name="Fluegel L."/>
            <person name="Davis C.M."/>
            <person name="Simpson J.R."/>
            <person name="Lauterbach L."/>
            <person name="Steele A.D."/>
            <person name="Gui C."/>
            <person name="Meng S."/>
            <person name="Li G."/>
            <person name="Viehrig K."/>
            <person name="Ye F."/>
            <person name="Su P."/>
            <person name="Kiefer A.F."/>
            <person name="Nichols A."/>
            <person name="Cepeda A.J."/>
            <person name="Yan W."/>
            <person name="Fan B."/>
            <person name="Jiang Y."/>
            <person name="Adhikari A."/>
            <person name="Zheng C.-J."/>
            <person name="Schuster L."/>
            <person name="Cowan T.M."/>
            <person name="Smanski M.J."/>
            <person name="Chevrette M.G."/>
            <person name="De Carvalho L.P.S."/>
            <person name="Shen B."/>
        </authorList>
    </citation>
    <scope>NUCLEOTIDE SEQUENCE [LARGE SCALE GENOMIC DNA]</scope>
    <source>
        <strain evidence="1 2">NPDC048946</strain>
    </source>
</reference>
<dbReference type="Proteomes" id="UP001551482">
    <property type="component" value="Unassembled WGS sequence"/>
</dbReference>
<dbReference type="RefSeq" id="WP_358351819.1">
    <property type="nucleotide sequence ID" value="NZ_JBEZFP010000018.1"/>
</dbReference>
<dbReference type="NCBIfam" id="NF041638">
    <property type="entry name" value="QRL_CxxC_CxxC"/>
    <property type="match status" value="1"/>
</dbReference>
<comment type="caution">
    <text evidence="1">The sequence shown here is derived from an EMBL/GenBank/DDBJ whole genome shotgun (WGS) entry which is preliminary data.</text>
</comment>
<evidence type="ECO:0000313" key="2">
    <source>
        <dbReference type="Proteomes" id="UP001551482"/>
    </source>
</evidence>
<dbReference type="EMBL" id="JBEZFP010000018">
    <property type="protein sequence ID" value="MEU8133772.1"/>
    <property type="molecule type" value="Genomic_DNA"/>
</dbReference>
<keyword evidence="2" id="KW-1185">Reference proteome</keyword>
<name>A0ABV3DDD3_9ACTN</name>
<proteinExistence type="predicted"/>
<dbReference type="InterPro" id="IPR048142">
    <property type="entry name" value="QRL_CxxC_CxxC"/>
</dbReference>
<accession>A0ABV3DDD3</accession>
<sequence length="125" mass="14080">MRFRRRFWDPTGERYGLPTYPWQLAPGGLATRRQLRSDGLRPGGQSPVAQVMWQRRRTVQVAYLYRVDRALPVRPMTGPKSRALAAAMLARRTCPSCRTDRGYVISVRLGVCVPCADALPTYSAA</sequence>
<evidence type="ECO:0000313" key="1">
    <source>
        <dbReference type="EMBL" id="MEU8133772.1"/>
    </source>
</evidence>
<organism evidence="1 2">
    <name type="scientific">Streptodolium elevatio</name>
    <dbReference type="NCBI Taxonomy" id="3157996"/>
    <lineage>
        <taxon>Bacteria</taxon>
        <taxon>Bacillati</taxon>
        <taxon>Actinomycetota</taxon>
        <taxon>Actinomycetes</taxon>
        <taxon>Kitasatosporales</taxon>
        <taxon>Streptomycetaceae</taxon>
        <taxon>Streptodolium</taxon>
    </lineage>
</organism>
<gene>
    <name evidence="1" type="ORF">AB0C36_09710</name>
</gene>
<protein>
    <submittedName>
        <fullName evidence="1">RRQRL motif-containing zinc-binding protein</fullName>
    </submittedName>
</protein>